<protein>
    <submittedName>
        <fullName evidence="1">DUF892 domain-containing protein</fullName>
    </submittedName>
</protein>
<sequence length="164" mass="18093">MQISNFKDMYLAELQELVSTEAQLAESLLQMAEVASHPALKEALVRHREQTEVQKERLVSLLQKHGADPTAHTDQAMQALIGETGKMVTMLKGNDLRDAGLIASAQRLEHYEIAAYGTAAALAGQLNLRDDQQTLHTSLEEEKQTDLLLTQLAKREINPHAVAA</sequence>
<dbReference type="Pfam" id="PF05974">
    <property type="entry name" value="DUF892"/>
    <property type="match status" value="1"/>
</dbReference>
<reference evidence="1 2" key="2">
    <citation type="submission" date="2017-12" db="EMBL/GenBank/DDBJ databases">
        <title>Genome sequence of Rhizobium sullae HCNT1 isolated from Sulla coronaria nodules and featuring peculiar denitrification phenotypes.</title>
        <authorList>
            <person name="De Diego-Diaz B."/>
            <person name="Treu L."/>
            <person name="Campanaro S."/>
            <person name="Da Silva Duarte V."/>
            <person name="Basaglia M."/>
            <person name="Favaro L."/>
            <person name="Casella S."/>
            <person name="Squartini A."/>
        </authorList>
    </citation>
    <scope>NUCLEOTIDE SEQUENCE [LARGE SCALE GENOMIC DNA]</scope>
    <source>
        <strain evidence="1 2">HCNT1</strain>
    </source>
</reference>
<dbReference type="AlphaFoldDB" id="A0A2N0DF76"/>
<dbReference type="InterPro" id="IPR047114">
    <property type="entry name" value="YciF"/>
</dbReference>
<dbReference type="Gene3D" id="1.20.1260.10">
    <property type="match status" value="1"/>
</dbReference>
<dbReference type="PANTHER" id="PTHR30565:SF9">
    <property type="entry name" value="PROTEIN YCIF"/>
    <property type="match status" value="1"/>
</dbReference>
<dbReference type="InterPro" id="IPR012347">
    <property type="entry name" value="Ferritin-like"/>
</dbReference>
<dbReference type="InterPro" id="IPR009078">
    <property type="entry name" value="Ferritin-like_SF"/>
</dbReference>
<dbReference type="Proteomes" id="UP000232164">
    <property type="component" value="Unassembled WGS sequence"/>
</dbReference>
<name>A0A2N0DF76_RHISU</name>
<dbReference type="InterPro" id="IPR010287">
    <property type="entry name" value="DUF892_YciF-like"/>
</dbReference>
<reference evidence="1 2" key="1">
    <citation type="submission" date="2017-11" db="EMBL/GenBank/DDBJ databases">
        <authorList>
            <person name="Han C.G."/>
        </authorList>
    </citation>
    <scope>NUCLEOTIDE SEQUENCE [LARGE SCALE GENOMIC DNA]</scope>
    <source>
        <strain evidence="1 2">HCNT1</strain>
    </source>
</reference>
<comment type="caution">
    <text evidence="1">The sequence shown here is derived from an EMBL/GenBank/DDBJ whole genome shotgun (WGS) entry which is preliminary data.</text>
</comment>
<dbReference type="STRING" id="1041146.GCA_000427985_06849"/>
<dbReference type="SUPFAM" id="SSF47240">
    <property type="entry name" value="Ferritin-like"/>
    <property type="match status" value="1"/>
</dbReference>
<accession>A0A2N0DF76</accession>
<dbReference type="EMBL" id="PIQN01000003">
    <property type="protein sequence ID" value="PKA44741.1"/>
    <property type="molecule type" value="Genomic_DNA"/>
</dbReference>
<organism evidence="1 2">
    <name type="scientific">Rhizobium sullae</name>
    <name type="common">Rhizobium hedysari</name>
    <dbReference type="NCBI Taxonomy" id="50338"/>
    <lineage>
        <taxon>Bacteria</taxon>
        <taxon>Pseudomonadati</taxon>
        <taxon>Pseudomonadota</taxon>
        <taxon>Alphaproteobacteria</taxon>
        <taxon>Hyphomicrobiales</taxon>
        <taxon>Rhizobiaceae</taxon>
        <taxon>Rhizobium/Agrobacterium group</taxon>
        <taxon>Rhizobium</taxon>
    </lineage>
</organism>
<evidence type="ECO:0000313" key="2">
    <source>
        <dbReference type="Proteomes" id="UP000232164"/>
    </source>
</evidence>
<dbReference type="PANTHER" id="PTHR30565">
    <property type="entry name" value="PROTEIN YCIF"/>
    <property type="match status" value="1"/>
</dbReference>
<evidence type="ECO:0000313" key="1">
    <source>
        <dbReference type="EMBL" id="PKA44741.1"/>
    </source>
</evidence>
<proteinExistence type="predicted"/>
<gene>
    <name evidence="1" type="ORF">CWR43_02530</name>
</gene>